<comment type="similarity">
    <text evidence="1">Belongs to the membrane fusion protein (MFP) (TC 8.A.1) family.</text>
</comment>
<evidence type="ECO:0000259" key="6">
    <source>
        <dbReference type="Pfam" id="PF25973"/>
    </source>
</evidence>
<keyword evidence="3" id="KW-0175">Coiled coil</keyword>
<evidence type="ECO:0000259" key="5">
    <source>
        <dbReference type="Pfam" id="PF25967"/>
    </source>
</evidence>
<dbReference type="STRING" id="153721.MYP_921"/>
<evidence type="ECO:0000313" key="7">
    <source>
        <dbReference type="EMBL" id="GAL83694.1"/>
    </source>
</evidence>
<dbReference type="SUPFAM" id="SSF111369">
    <property type="entry name" value="HlyD-like secretion proteins"/>
    <property type="match status" value="1"/>
</dbReference>
<dbReference type="NCBIfam" id="TIGR01730">
    <property type="entry name" value="RND_mfp"/>
    <property type="match status" value="1"/>
</dbReference>
<evidence type="ECO:0000259" key="4">
    <source>
        <dbReference type="Pfam" id="PF25954"/>
    </source>
</evidence>
<dbReference type="Pfam" id="PF25967">
    <property type="entry name" value="RND-MFP_C"/>
    <property type="match status" value="1"/>
</dbReference>
<reference evidence="7 8" key="1">
    <citation type="submission" date="2014-09" db="EMBL/GenBank/DDBJ databases">
        <title>Sporocytophaga myxococcoides PG-01 genome sequencing.</title>
        <authorList>
            <person name="Liu L."/>
            <person name="Gao P.J."/>
            <person name="Chen G.J."/>
            <person name="Wang L.S."/>
        </authorList>
    </citation>
    <scope>NUCLEOTIDE SEQUENCE [LARGE SCALE GENOMIC DNA]</scope>
    <source>
        <strain evidence="7 8">PG-01</strain>
    </source>
</reference>
<proteinExistence type="inferred from homology"/>
<dbReference type="GO" id="GO:0015679">
    <property type="term" value="P:plasma membrane copper ion transport"/>
    <property type="evidence" value="ECO:0007669"/>
    <property type="project" value="TreeGrafter"/>
</dbReference>
<feature type="domain" description="Multidrug resistance protein MdtA-like C-terminal permuted SH3" evidence="5">
    <location>
        <begin position="293"/>
        <end position="346"/>
    </location>
</feature>
<feature type="domain" description="CusB-like beta-barrel" evidence="4">
    <location>
        <begin position="210"/>
        <end position="283"/>
    </location>
</feature>
<evidence type="ECO:0000256" key="3">
    <source>
        <dbReference type="SAM" id="Coils"/>
    </source>
</evidence>
<dbReference type="Pfam" id="PF25954">
    <property type="entry name" value="Beta-barrel_RND_2"/>
    <property type="match status" value="1"/>
</dbReference>
<accession>A0A098LB78</accession>
<dbReference type="Gene3D" id="2.40.50.100">
    <property type="match status" value="1"/>
</dbReference>
<dbReference type="Gene3D" id="2.40.30.170">
    <property type="match status" value="1"/>
</dbReference>
<keyword evidence="2" id="KW-0813">Transport</keyword>
<dbReference type="eggNOG" id="COG0845">
    <property type="taxonomic scope" value="Bacteria"/>
</dbReference>
<evidence type="ECO:0000256" key="2">
    <source>
        <dbReference type="ARBA" id="ARBA00022448"/>
    </source>
</evidence>
<dbReference type="InterPro" id="IPR058647">
    <property type="entry name" value="BSH_CzcB-like"/>
</dbReference>
<organism evidence="7 8">
    <name type="scientific">Sporocytophaga myxococcoides</name>
    <dbReference type="NCBI Taxonomy" id="153721"/>
    <lineage>
        <taxon>Bacteria</taxon>
        <taxon>Pseudomonadati</taxon>
        <taxon>Bacteroidota</taxon>
        <taxon>Cytophagia</taxon>
        <taxon>Cytophagales</taxon>
        <taxon>Cytophagaceae</taxon>
        <taxon>Sporocytophaga</taxon>
    </lineage>
</organism>
<comment type="caution">
    <text evidence="7">The sequence shown here is derived from an EMBL/GenBank/DDBJ whole genome shotgun (WGS) entry which is preliminary data.</text>
</comment>
<dbReference type="InterPro" id="IPR051909">
    <property type="entry name" value="MFP_Cation_Efflux"/>
</dbReference>
<dbReference type="Gene3D" id="2.40.420.20">
    <property type="match status" value="1"/>
</dbReference>
<name>A0A098LB78_9BACT</name>
<dbReference type="RefSeq" id="WP_045460928.1">
    <property type="nucleotide sequence ID" value="NZ_BBLT01000002.1"/>
</dbReference>
<dbReference type="OrthoDB" id="9806939at2"/>
<dbReference type="EMBL" id="BBLT01000002">
    <property type="protein sequence ID" value="GAL83694.1"/>
    <property type="molecule type" value="Genomic_DNA"/>
</dbReference>
<dbReference type="PANTHER" id="PTHR30097">
    <property type="entry name" value="CATION EFFLUX SYSTEM PROTEIN CUSB"/>
    <property type="match status" value="1"/>
</dbReference>
<gene>
    <name evidence="7" type="ORF">MYP_921</name>
</gene>
<dbReference type="GO" id="GO:0016020">
    <property type="term" value="C:membrane"/>
    <property type="evidence" value="ECO:0007669"/>
    <property type="project" value="InterPro"/>
</dbReference>
<dbReference type="FunFam" id="2.40.30.170:FF:000010">
    <property type="entry name" value="Efflux RND transporter periplasmic adaptor subunit"/>
    <property type="match status" value="1"/>
</dbReference>
<dbReference type="PROSITE" id="PS51257">
    <property type="entry name" value="PROKAR_LIPOPROTEIN"/>
    <property type="match status" value="1"/>
</dbReference>
<dbReference type="GO" id="GO:0060003">
    <property type="term" value="P:copper ion export"/>
    <property type="evidence" value="ECO:0007669"/>
    <property type="project" value="TreeGrafter"/>
</dbReference>
<sequence>MKKIYFIIVSAVLAVSCSKKQVEVHEEKFCLSDTMSRVISIDTVKRQKLATELILSGKVTANEDKVVKVFPLVGGNIEDLRVELGDYVEKGQTLAIIQSSEIADFEKQLISAESNLSVAQKSFSVTQDMYKAGLASEKEMVMDRKELEKAESELKRIKEVFRIYGVQGNSVYTMKAPISGFIIEKNVTENMQFRTESANNFFTISGLDEIWVIANVYETDINKVKIGYDAEIKVLPYPDKVFKGKIDKIFNVLDPATRVMKVRVKMNNKGYELKPEMYAHVIVRYEEGDHSMIAVPSESIVFDKNRNFVMVYTDKCSIETREVEIQQRLNTITYIKSGLKEGERIISNHQLLVYNALNN</sequence>
<dbReference type="InterPro" id="IPR006143">
    <property type="entry name" value="RND_pump_MFP"/>
</dbReference>
<dbReference type="PANTHER" id="PTHR30097:SF4">
    <property type="entry name" value="SLR6042 PROTEIN"/>
    <property type="match status" value="1"/>
</dbReference>
<dbReference type="Pfam" id="PF25973">
    <property type="entry name" value="BSH_CzcB"/>
    <property type="match status" value="1"/>
</dbReference>
<dbReference type="Proteomes" id="UP000030185">
    <property type="component" value="Unassembled WGS sequence"/>
</dbReference>
<evidence type="ECO:0000313" key="8">
    <source>
        <dbReference type="Proteomes" id="UP000030185"/>
    </source>
</evidence>
<feature type="domain" description="CzcB-like barrel-sandwich hybrid" evidence="6">
    <location>
        <begin position="66"/>
        <end position="189"/>
    </location>
</feature>
<dbReference type="GO" id="GO:0030313">
    <property type="term" value="C:cell envelope"/>
    <property type="evidence" value="ECO:0007669"/>
    <property type="project" value="TreeGrafter"/>
</dbReference>
<protein>
    <submittedName>
        <fullName evidence="7">Cation eflux system protein</fullName>
    </submittedName>
</protein>
<evidence type="ECO:0000256" key="1">
    <source>
        <dbReference type="ARBA" id="ARBA00009477"/>
    </source>
</evidence>
<feature type="coiled-coil region" evidence="3">
    <location>
        <begin position="102"/>
        <end position="160"/>
    </location>
</feature>
<dbReference type="InterPro" id="IPR058627">
    <property type="entry name" value="MdtA-like_C"/>
</dbReference>
<keyword evidence="8" id="KW-1185">Reference proteome</keyword>
<dbReference type="AlphaFoldDB" id="A0A098LB78"/>
<dbReference type="InterPro" id="IPR058792">
    <property type="entry name" value="Beta-barrel_RND_2"/>
</dbReference>
<dbReference type="GO" id="GO:0022857">
    <property type="term" value="F:transmembrane transporter activity"/>
    <property type="evidence" value="ECO:0007669"/>
    <property type="project" value="InterPro"/>
</dbReference>